<keyword evidence="1" id="KW-0547">Nucleotide-binding</keyword>
<evidence type="ECO:0000256" key="4">
    <source>
        <dbReference type="ARBA" id="ARBA00022840"/>
    </source>
</evidence>
<dbReference type="InterPro" id="IPR001650">
    <property type="entry name" value="Helicase_C-like"/>
</dbReference>
<name>A0A7V7RQU4_9BACI</name>
<dbReference type="SUPFAM" id="SSF52540">
    <property type="entry name" value="P-loop containing nucleoside triphosphate hydrolases"/>
    <property type="match status" value="1"/>
</dbReference>
<protein>
    <submittedName>
        <fullName evidence="6">RNA helicase</fullName>
    </submittedName>
</protein>
<keyword evidence="7" id="KW-1185">Reference proteome</keyword>
<dbReference type="Proteomes" id="UP000441354">
    <property type="component" value="Unassembled WGS sequence"/>
</dbReference>
<evidence type="ECO:0000256" key="3">
    <source>
        <dbReference type="ARBA" id="ARBA00022806"/>
    </source>
</evidence>
<feature type="domain" description="Helicase C-terminal" evidence="5">
    <location>
        <begin position="522"/>
        <end position="680"/>
    </location>
</feature>
<dbReference type="PANTHER" id="PTHR12131">
    <property type="entry name" value="ATP-DEPENDENT RNA AND DNA HELICASE"/>
    <property type="match status" value="1"/>
</dbReference>
<dbReference type="GO" id="GO:0004386">
    <property type="term" value="F:helicase activity"/>
    <property type="evidence" value="ECO:0007669"/>
    <property type="project" value="UniProtKB-KW"/>
</dbReference>
<dbReference type="InterPro" id="IPR027417">
    <property type="entry name" value="P-loop_NTPase"/>
</dbReference>
<evidence type="ECO:0000313" key="6">
    <source>
        <dbReference type="EMBL" id="KAB2335865.1"/>
    </source>
</evidence>
<keyword evidence="2" id="KW-0378">Hydrolase</keyword>
<dbReference type="Pfam" id="PF22527">
    <property type="entry name" value="DEXQc_Suv3"/>
    <property type="match status" value="1"/>
</dbReference>
<dbReference type="InterPro" id="IPR055206">
    <property type="entry name" value="DEXQc_SUV3"/>
</dbReference>
<dbReference type="GO" id="GO:0005524">
    <property type="term" value="F:ATP binding"/>
    <property type="evidence" value="ECO:0007669"/>
    <property type="project" value="UniProtKB-KW"/>
</dbReference>
<dbReference type="RefSeq" id="WP_151572496.1">
    <property type="nucleotide sequence ID" value="NZ_WBOT01000001.1"/>
</dbReference>
<dbReference type="AlphaFoldDB" id="A0A7V7RQU4"/>
<dbReference type="EMBL" id="WBOT01000001">
    <property type="protein sequence ID" value="KAB2335865.1"/>
    <property type="molecule type" value="Genomic_DNA"/>
</dbReference>
<organism evidence="6 7">
    <name type="scientific">Bacillus mesophilum</name>
    <dbReference type="NCBI Taxonomy" id="1071718"/>
    <lineage>
        <taxon>Bacteria</taxon>
        <taxon>Bacillati</taxon>
        <taxon>Bacillota</taxon>
        <taxon>Bacilli</taxon>
        <taxon>Bacillales</taxon>
        <taxon>Bacillaceae</taxon>
        <taxon>Bacillus</taxon>
    </lineage>
</organism>
<dbReference type="OrthoDB" id="9807155at2"/>
<evidence type="ECO:0000259" key="5">
    <source>
        <dbReference type="PROSITE" id="PS51194"/>
    </source>
</evidence>
<dbReference type="Gene3D" id="3.40.50.300">
    <property type="entry name" value="P-loop containing nucleotide triphosphate hydrolases"/>
    <property type="match status" value="2"/>
</dbReference>
<keyword evidence="4" id="KW-0067">ATP-binding</keyword>
<comment type="caution">
    <text evidence="6">The sequence shown here is derived from an EMBL/GenBank/DDBJ whole genome shotgun (WGS) entry which is preliminary data.</text>
</comment>
<gene>
    <name evidence="6" type="ORF">F7732_04710</name>
</gene>
<evidence type="ECO:0000313" key="7">
    <source>
        <dbReference type="Proteomes" id="UP000441354"/>
    </source>
</evidence>
<dbReference type="Gene3D" id="1.20.272.40">
    <property type="match status" value="1"/>
</dbReference>
<evidence type="ECO:0000256" key="2">
    <source>
        <dbReference type="ARBA" id="ARBA00022801"/>
    </source>
</evidence>
<dbReference type="PANTHER" id="PTHR12131:SF1">
    <property type="entry name" value="ATP-DEPENDENT RNA HELICASE SUPV3L1, MITOCHONDRIAL-RELATED"/>
    <property type="match status" value="1"/>
</dbReference>
<reference evidence="6 7" key="1">
    <citation type="journal article" date="2014" name="Arch. Microbiol.">
        <title>Bacillus mesophilum sp. nov., strain IITR-54T, a novel 4-chlorobiphenyl dechlorinating bacterium.</title>
        <authorList>
            <person name="Manickam N."/>
            <person name="Singh N.K."/>
            <person name="Bajaj A."/>
            <person name="Kumar R.M."/>
            <person name="Kaur G."/>
            <person name="Kaur N."/>
            <person name="Bala M."/>
            <person name="Kumar A."/>
            <person name="Mayilraj S."/>
        </authorList>
    </citation>
    <scope>NUCLEOTIDE SEQUENCE [LARGE SCALE GENOMIC DNA]</scope>
    <source>
        <strain evidence="6 7">IITR-54</strain>
    </source>
</reference>
<keyword evidence="3 6" id="KW-0347">Helicase</keyword>
<dbReference type="GO" id="GO:0016787">
    <property type="term" value="F:hydrolase activity"/>
    <property type="evidence" value="ECO:0007669"/>
    <property type="project" value="UniProtKB-KW"/>
</dbReference>
<dbReference type="Pfam" id="PF00271">
    <property type="entry name" value="Helicase_C"/>
    <property type="match status" value="1"/>
</dbReference>
<proteinExistence type="predicted"/>
<dbReference type="SMART" id="SM00490">
    <property type="entry name" value="HELICc"/>
    <property type="match status" value="1"/>
</dbReference>
<evidence type="ECO:0000256" key="1">
    <source>
        <dbReference type="ARBA" id="ARBA00022741"/>
    </source>
</evidence>
<dbReference type="PROSITE" id="PS51194">
    <property type="entry name" value="HELICASE_CTER"/>
    <property type="match status" value="1"/>
</dbReference>
<accession>A0A7V7RQU4</accession>
<dbReference type="InterPro" id="IPR050699">
    <property type="entry name" value="RNA-DNA_Helicase"/>
</dbReference>
<sequence length="857" mass="101491">MEFLDYIHKDAIQHTKEKILEDLDAYLGSRSVQPSFQEYMHDRLIYIEQIWKNVWVNKAHNKMSRHKKRQYLEDKGIETVSADKKLINQLFKKEISDYRPFDAEKWLLEGFSHQDDKWNERFNHARNQFKLKQAVRNKEMEKQKLHEVIENLTEGLIIQNERSLYLKLRYHIAKQLLNDVSAKIRYRKIETTALEEQLEEIGAFSFEPFSKMGDFFEELTGNIHKTMYRGRWYFEYETYFYIYERAIRSFLSEALQVMLLENMPHSIFEQYENVYEKALTGSILKKKVSYLFGELTEHFIEFIQDEYAENLLVLAKLPYEESVHDQLYEEHLAERKKREQEERAERKRKKEEEERMLSDIFGAEYSPSVDRPVKFTLHIGDTNTGKTYHALEEMKKKESGIYLAPLRLLALEVFEKLNQDGTPCSLKTGEEEKIVNNAAHMACTVEMYYEKQYYDIIVIDEAQMITDKDRGFSWYKAITKANAKEVHIIGSKSAKPMLLQLLEDSDVTVKEYTRDTPLQVEDREFQFKFVKKGDALICFSRRKVLETASRLQNAGYSVSMIYGSMPPETRKKQVQQFVNGQTTVIVSTDAIGMGLNLPIRRVVFLENEKFDGTRRRQLTSQEVKQIAGRAGRKGLYNKGMVSFVRDVKEMGQLLLMKDEPVFSFAIAPTQGVFERFQRYSRDLGLFFELWDKFESPAGTVKAALHEERELYSIVRGTEIEAKLPLTDLYGFLHLPFSKKETDLIRLWEETMYAIVDGSEMPEPRLKNKNLEELELSYKAIGLHLLFLYRLDQRTEALYWERVREEISQHVHDKLNSDVRNLTKKCKRCGKQLPWEHDFQICDDCHQTRPYRQRYYKR</sequence>